<name>A0A0P7BDK5_9HYPO</name>
<dbReference type="OrthoDB" id="3436860at2759"/>
<gene>
    <name evidence="3" type="ORF">AK830_g7553</name>
</gene>
<dbReference type="AlphaFoldDB" id="A0A0P7BDK5"/>
<feature type="transmembrane region" description="Helical" evidence="2">
    <location>
        <begin position="117"/>
        <end position="139"/>
    </location>
</feature>
<feature type="transmembrane region" description="Helical" evidence="2">
    <location>
        <begin position="12"/>
        <end position="34"/>
    </location>
</feature>
<evidence type="ECO:0000313" key="4">
    <source>
        <dbReference type="Proteomes" id="UP000050424"/>
    </source>
</evidence>
<evidence type="ECO:0000256" key="1">
    <source>
        <dbReference type="SAM" id="MobiDB-lite"/>
    </source>
</evidence>
<sequence length="315" mass="35208">MAEILRKEYKIALQAIQLILVVTVLALSVVRMITRPAAAPRSQANTMSLGMAAKSLVILLYEITTDHVRSLKRWRSLKAYTILNAVEIVFWGAVVYLTIQANGKFCEGTSCTLSWTIVGMAVTLSVLAFCMATVCFVNFRILREEQEHQAAMKAKAKQASLEPSQETEQCFERDGMHGSQGRHGRETVPPITSRRSGHGLNSVQGRLSPSDKALRYGQMYSNRGRFSVQDMYPSRGNNSQHGLPLTQSRHSLPSEQICYGMDQAQGMQNMYAQPNHWEMQGHQRSSTQGYPVAGGYPTYSPYPYQFVQYGGQQGR</sequence>
<feature type="transmembrane region" description="Helical" evidence="2">
    <location>
        <begin position="77"/>
        <end position="97"/>
    </location>
</feature>
<keyword evidence="2" id="KW-1133">Transmembrane helix</keyword>
<comment type="caution">
    <text evidence="3">The sequence shown here is derived from an EMBL/GenBank/DDBJ whole genome shotgun (WGS) entry which is preliminary data.</text>
</comment>
<keyword evidence="2" id="KW-0472">Membrane</keyword>
<dbReference type="Proteomes" id="UP000050424">
    <property type="component" value="Unassembled WGS sequence"/>
</dbReference>
<accession>A0A0P7BDK5</accession>
<feature type="transmembrane region" description="Helical" evidence="2">
    <location>
        <begin position="46"/>
        <end position="65"/>
    </location>
</feature>
<keyword evidence="4" id="KW-1185">Reference proteome</keyword>
<feature type="region of interest" description="Disordered" evidence="1">
    <location>
        <begin position="172"/>
        <end position="208"/>
    </location>
</feature>
<reference evidence="3 4" key="1">
    <citation type="submission" date="2015-09" db="EMBL/GenBank/DDBJ databases">
        <title>Draft genome of a European isolate of the apple canker pathogen Neonectria ditissima.</title>
        <authorList>
            <person name="Gomez-Cortecero A."/>
            <person name="Harrison R.J."/>
            <person name="Armitage A.D."/>
        </authorList>
    </citation>
    <scope>NUCLEOTIDE SEQUENCE [LARGE SCALE GENOMIC DNA]</scope>
    <source>
        <strain evidence="3 4">R09/05</strain>
    </source>
</reference>
<proteinExistence type="predicted"/>
<protein>
    <submittedName>
        <fullName evidence="3">Uncharacterized protein</fullName>
    </submittedName>
</protein>
<evidence type="ECO:0000256" key="2">
    <source>
        <dbReference type="SAM" id="Phobius"/>
    </source>
</evidence>
<dbReference type="EMBL" id="LKCW01000118">
    <property type="protein sequence ID" value="KPM39006.1"/>
    <property type="molecule type" value="Genomic_DNA"/>
</dbReference>
<evidence type="ECO:0000313" key="3">
    <source>
        <dbReference type="EMBL" id="KPM39006.1"/>
    </source>
</evidence>
<dbReference type="STRING" id="78410.A0A0P7BDK5"/>
<organism evidence="3 4">
    <name type="scientific">Neonectria ditissima</name>
    <dbReference type="NCBI Taxonomy" id="78410"/>
    <lineage>
        <taxon>Eukaryota</taxon>
        <taxon>Fungi</taxon>
        <taxon>Dikarya</taxon>
        <taxon>Ascomycota</taxon>
        <taxon>Pezizomycotina</taxon>
        <taxon>Sordariomycetes</taxon>
        <taxon>Hypocreomycetidae</taxon>
        <taxon>Hypocreales</taxon>
        <taxon>Nectriaceae</taxon>
        <taxon>Neonectria</taxon>
    </lineage>
</organism>
<keyword evidence="2" id="KW-0812">Transmembrane</keyword>